<comment type="caution">
    <text evidence="2">The sequence shown here is derived from an EMBL/GenBank/DDBJ whole genome shotgun (WGS) entry which is preliminary data.</text>
</comment>
<organism evidence="2 3">
    <name type="scientific">Ensete ventricosum</name>
    <name type="common">Abyssinian banana</name>
    <name type="synonym">Musa ensete</name>
    <dbReference type="NCBI Taxonomy" id="4639"/>
    <lineage>
        <taxon>Eukaryota</taxon>
        <taxon>Viridiplantae</taxon>
        <taxon>Streptophyta</taxon>
        <taxon>Embryophyta</taxon>
        <taxon>Tracheophyta</taxon>
        <taxon>Spermatophyta</taxon>
        <taxon>Magnoliopsida</taxon>
        <taxon>Liliopsida</taxon>
        <taxon>Zingiberales</taxon>
        <taxon>Musaceae</taxon>
        <taxon>Ensete</taxon>
    </lineage>
</organism>
<evidence type="ECO:0000313" key="2">
    <source>
        <dbReference type="EMBL" id="RRT61322.1"/>
    </source>
</evidence>
<name>A0A426ZBJ4_ENSVE</name>
<dbReference type="Proteomes" id="UP000287651">
    <property type="component" value="Unassembled WGS sequence"/>
</dbReference>
<evidence type="ECO:0000256" key="1">
    <source>
        <dbReference type="SAM" id="MobiDB-lite"/>
    </source>
</evidence>
<feature type="region of interest" description="Disordered" evidence="1">
    <location>
        <begin position="21"/>
        <end position="45"/>
    </location>
</feature>
<feature type="compositionally biased region" description="Basic and acidic residues" evidence="1">
    <location>
        <begin position="27"/>
        <end position="41"/>
    </location>
</feature>
<proteinExistence type="predicted"/>
<reference evidence="2 3" key="1">
    <citation type="journal article" date="2014" name="Agronomy (Basel)">
        <title>A Draft Genome Sequence for Ensete ventricosum, the Drought-Tolerant Tree Against Hunger.</title>
        <authorList>
            <person name="Harrison J."/>
            <person name="Moore K.A."/>
            <person name="Paszkiewicz K."/>
            <person name="Jones T."/>
            <person name="Grant M."/>
            <person name="Ambacheew D."/>
            <person name="Muzemil S."/>
            <person name="Studholme D.J."/>
        </authorList>
    </citation>
    <scope>NUCLEOTIDE SEQUENCE [LARGE SCALE GENOMIC DNA]</scope>
</reference>
<gene>
    <name evidence="2" type="ORF">B296_00016782</name>
</gene>
<dbReference type="AlphaFoldDB" id="A0A426ZBJ4"/>
<sequence>MENVETVSDWEEWAVENLQVTNADASTRMDPEHKLQEHEVGNEASELQVETVLHKLRRMAADSQCSTQSANDCRDNIISSEMEEYTEQVLGRYTASAKKEDDENIPKPFHENNEVMKFKTLE</sequence>
<dbReference type="EMBL" id="AMZH03007438">
    <property type="protein sequence ID" value="RRT61322.1"/>
    <property type="molecule type" value="Genomic_DNA"/>
</dbReference>
<accession>A0A426ZBJ4</accession>
<evidence type="ECO:0000313" key="3">
    <source>
        <dbReference type="Proteomes" id="UP000287651"/>
    </source>
</evidence>
<protein>
    <submittedName>
        <fullName evidence="2">Uncharacterized protein</fullName>
    </submittedName>
</protein>